<dbReference type="GO" id="GO:0005739">
    <property type="term" value="C:mitochondrion"/>
    <property type="evidence" value="ECO:0007669"/>
    <property type="project" value="TreeGrafter"/>
</dbReference>
<dbReference type="PROSITE" id="PS51748">
    <property type="entry name" value="HEXOKINASE_2"/>
    <property type="match status" value="1"/>
</dbReference>
<dbReference type="Pfam" id="PF00349">
    <property type="entry name" value="Hexokinase_1"/>
    <property type="match status" value="1"/>
</dbReference>
<evidence type="ECO:0000256" key="3">
    <source>
        <dbReference type="ARBA" id="ARBA00009225"/>
    </source>
</evidence>
<evidence type="ECO:0000259" key="13">
    <source>
        <dbReference type="Pfam" id="PF00349"/>
    </source>
</evidence>
<evidence type="ECO:0000256" key="6">
    <source>
        <dbReference type="ARBA" id="ARBA00022777"/>
    </source>
</evidence>
<proteinExistence type="inferred from homology"/>
<gene>
    <name evidence="15" type="ORF">PG999_000246</name>
</gene>
<dbReference type="Proteomes" id="UP001392437">
    <property type="component" value="Unassembled WGS sequence"/>
</dbReference>
<dbReference type="GO" id="GO:0006013">
    <property type="term" value="P:mannose metabolic process"/>
    <property type="evidence" value="ECO:0007669"/>
    <property type="project" value="TreeGrafter"/>
</dbReference>
<dbReference type="GO" id="GO:0008865">
    <property type="term" value="F:fructokinase activity"/>
    <property type="evidence" value="ECO:0007669"/>
    <property type="project" value="TreeGrafter"/>
</dbReference>
<evidence type="ECO:0000256" key="11">
    <source>
        <dbReference type="ARBA" id="ARBA00048160"/>
    </source>
</evidence>
<evidence type="ECO:0000313" key="15">
    <source>
        <dbReference type="EMBL" id="KAK8132073.1"/>
    </source>
</evidence>
<comment type="caution">
    <text evidence="15">The sequence shown here is derived from an EMBL/GenBank/DDBJ whole genome shotgun (WGS) entry which is preliminary data.</text>
</comment>
<dbReference type="InterPro" id="IPR001312">
    <property type="entry name" value="Hexokinase"/>
</dbReference>
<dbReference type="PRINTS" id="PR00475">
    <property type="entry name" value="HEXOKINASE"/>
</dbReference>
<keyword evidence="8 12" id="KW-0324">Glycolysis</keyword>
<dbReference type="InterPro" id="IPR022673">
    <property type="entry name" value="Hexokinase_C"/>
</dbReference>
<feature type="domain" description="Hexokinase N-terminal" evidence="13">
    <location>
        <begin position="36"/>
        <end position="231"/>
    </location>
</feature>
<dbReference type="Gene3D" id="3.30.420.40">
    <property type="match status" value="1"/>
</dbReference>
<dbReference type="SUPFAM" id="SSF53067">
    <property type="entry name" value="Actin-like ATPase domain"/>
    <property type="match status" value="2"/>
</dbReference>
<dbReference type="Gene3D" id="3.40.367.20">
    <property type="match status" value="1"/>
</dbReference>
<keyword evidence="4 12" id="KW-0808">Transferase</keyword>
<evidence type="ECO:0000256" key="7">
    <source>
        <dbReference type="ARBA" id="ARBA00022840"/>
    </source>
</evidence>
<evidence type="ECO:0000256" key="8">
    <source>
        <dbReference type="ARBA" id="ARBA00023152"/>
    </source>
</evidence>
<evidence type="ECO:0000256" key="9">
    <source>
        <dbReference type="ARBA" id="ARBA00044613"/>
    </source>
</evidence>
<feature type="domain" description="Hexokinase C-terminal" evidence="14">
    <location>
        <begin position="238"/>
        <end position="473"/>
    </location>
</feature>
<comment type="catalytic activity">
    <reaction evidence="9">
        <text>a D-hexose + ATP = a D-hexose 6-phosphate + ADP + H(+)</text>
        <dbReference type="Rhea" id="RHEA:22740"/>
        <dbReference type="ChEBI" id="CHEBI:4194"/>
        <dbReference type="ChEBI" id="CHEBI:15378"/>
        <dbReference type="ChEBI" id="CHEBI:30616"/>
        <dbReference type="ChEBI" id="CHEBI:229467"/>
        <dbReference type="ChEBI" id="CHEBI:456216"/>
        <dbReference type="EC" id="2.7.1.1"/>
    </reaction>
    <physiologicalReaction direction="left-to-right" evidence="9">
        <dbReference type="Rhea" id="RHEA:22741"/>
    </physiologicalReaction>
</comment>
<dbReference type="EC" id="2.7.1.-" evidence="12"/>
<dbReference type="GO" id="GO:0005524">
    <property type="term" value="F:ATP binding"/>
    <property type="evidence" value="ECO:0007669"/>
    <property type="project" value="UniProtKB-UniRule"/>
</dbReference>
<dbReference type="GO" id="GO:0001678">
    <property type="term" value="P:intracellular glucose homeostasis"/>
    <property type="evidence" value="ECO:0007669"/>
    <property type="project" value="InterPro"/>
</dbReference>
<dbReference type="FunFam" id="3.30.420.40:FF:000805">
    <property type="entry name" value="Hexokinase-2"/>
    <property type="match status" value="1"/>
</dbReference>
<protein>
    <recommendedName>
        <fullName evidence="12">Phosphotransferase</fullName>
        <ecNumber evidence="12">2.7.1.-</ecNumber>
    </recommendedName>
</protein>
<evidence type="ECO:0000256" key="5">
    <source>
        <dbReference type="ARBA" id="ARBA00022741"/>
    </source>
</evidence>
<evidence type="ECO:0000256" key="1">
    <source>
        <dbReference type="ARBA" id="ARBA00004888"/>
    </source>
</evidence>
<dbReference type="InterPro" id="IPR043129">
    <property type="entry name" value="ATPase_NBD"/>
</dbReference>
<dbReference type="InterPro" id="IPR022672">
    <property type="entry name" value="Hexokinase_N"/>
</dbReference>
<dbReference type="GO" id="GO:0004340">
    <property type="term" value="F:glucokinase activity"/>
    <property type="evidence" value="ECO:0007669"/>
    <property type="project" value="TreeGrafter"/>
</dbReference>
<dbReference type="FunFam" id="3.40.367.20:FF:000004">
    <property type="entry name" value="Phosphotransferase"/>
    <property type="match status" value="1"/>
</dbReference>
<comment type="pathway">
    <text evidence="1">Carbohydrate degradation; glycolysis; D-glyceraldehyde 3-phosphate and glycerone phosphate from D-glucose: step 1/4.</text>
</comment>
<evidence type="ECO:0000256" key="10">
    <source>
        <dbReference type="ARBA" id="ARBA00047905"/>
    </source>
</evidence>
<feature type="non-terminal residue" evidence="15">
    <location>
        <position position="1"/>
    </location>
</feature>
<comment type="pathway">
    <text evidence="2">Carbohydrate metabolism; hexose metabolism.</text>
</comment>
<comment type="catalytic activity">
    <reaction evidence="11">
        <text>D-glucose + ATP = D-glucose 6-phosphate + ADP + H(+)</text>
        <dbReference type="Rhea" id="RHEA:17825"/>
        <dbReference type="ChEBI" id="CHEBI:4167"/>
        <dbReference type="ChEBI" id="CHEBI:15378"/>
        <dbReference type="ChEBI" id="CHEBI:30616"/>
        <dbReference type="ChEBI" id="CHEBI:61548"/>
        <dbReference type="ChEBI" id="CHEBI:456216"/>
        <dbReference type="EC" id="2.7.1.1"/>
    </reaction>
    <physiologicalReaction direction="left-to-right" evidence="11">
        <dbReference type="Rhea" id="RHEA:17826"/>
    </physiologicalReaction>
</comment>
<evidence type="ECO:0000256" key="12">
    <source>
        <dbReference type="RuleBase" id="RU362007"/>
    </source>
</evidence>
<accession>A0AAW0RB66</accession>
<name>A0AAW0RB66_9PEZI</name>
<comment type="catalytic activity">
    <reaction evidence="10">
        <text>D-fructose + ATP = D-fructose 6-phosphate + ADP + H(+)</text>
        <dbReference type="Rhea" id="RHEA:16125"/>
        <dbReference type="ChEBI" id="CHEBI:15378"/>
        <dbReference type="ChEBI" id="CHEBI:30616"/>
        <dbReference type="ChEBI" id="CHEBI:37721"/>
        <dbReference type="ChEBI" id="CHEBI:61527"/>
        <dbReference type="ChEBI" id="CHEBI:456216"/>
        <dbReference type="EC" id="2.7.1.1"/>
    </reaction>
    <physiologicalReaction direction="left-to-right" evidence="10">
        <dbReference type="Rhea" id="RHEA:16126"/>
    </physiologicalReaction>
</comment>
<evidence type="ECO:0000313" key="16">
    <source>
        <dbReference type="Proteomes" id="UP001392437"/>
    </source>
</evidence>
<reference evidence="15 16" key="1">
    <citation type="submission" date="2023-01" db="EMBL/GenBank/DDBJ databases">
        <title>Analysis of 21 Apiospora genomes using comparative genomics revels a genus with tremendous synthesis potential of carbohydrate active enzymes and secondary metabolites.</title>
        <authorList>
            <person name="Sorensen T."/>
        </authorList>
    </citation>
    <scope>NUCLEOTIDE SEQUENCE [LARGE SCALE GENOMIC DNA]</scope>
    <source>
        <strain evidence="15 16">CBS 117206</strain>
    </source>
</reference>
<dbReference type="PANTHER" id="PTHR19443">
    <property type="entry name" value="HEXOKINASE"/>
    <property type="match status" value="1"/>
</dbReference>
<dbReference type="GO" id="GO:0005829">
    <property type="term" value="C:cytosol"/>
    <property type="evidence" value="ECO:0007669"/>
    <property type="project" value="TreeGrafter"/>
</dbReference>
<dbReference type="Pfam" id="PF03727">
    <property type="entry name" value="Hexokinase_2"/>
    <property type="match status" value="1"/>
</dbReference>
<evidence type="ECO:0000256" key="4">
    <source>
        <dbReference type="ARBA" id="ARBA00022679"/>
    </source>
</evidence>
<keyword evidence="6 12" id="KW-0418">Kinase</keyword>
<keyword evidence="16" id="KW-1185">Reference proteome</keyword>
<dbReference type="EMBL" id="JAQQWP010000001">
    <property type="protein sequence ID" value="KAK8132073.1"/>
    <property type="molecule type" value="Genomic_DNA"/>
</dbReference>
<sequence length="495" mass="55057">TSTSSLTRTIIAQHGCRPRYHAARRSESAQGAPKELKRIESDFTVDTAMLKNITEKFVEELREGLEKPNQNLAMEATWVLGNPTGKERGSFLVVDLGGTNLRICWITLKTNAEPTEMEQKRYSLPDAIKTSTSEELWALISDSIRDFIEEFKLHDGSPKPLPLGLTFSYPLEQDYIDHGRLKTWTKGFDIKGMEGEDIAKQFRSSLEARKLPVKLVSVINDTTGAMIASAYRDPETIVGGIFGTGCNAAYMENVGSIPKLKTTLPANVMMAINCEYGAFDNSHKVLPRTKYDIEICRESVRPDEQAFEKMSAGLYLGEIFRLVMLDLHEQGLVFRGQNAFDKLNQAFKLDTEFLSGLEHETDEQIVARFEKTLQLKATRDELIVSRRVSEAIAIRGARLCVTGIAAIIKKKGVTKGHVAADGSVAIKHPGFRKRWTQAMAEVLDWPSDRTEDPITMTSAEDGSGIGAAVISAMTIQRKKDGRTEGIQFELESSTK</sequence>
<evidence type="ECO:0000256" key="2">
    <source>
        <dbReference type="ARBA" id="ARBA00005028"/>
    </source>
</evidence>
<dbReference type="AlphaFoldDB" id="A0AAW0RB66"/>
<dbReference type="GO" id="GO:0006006">
    <property type="term" value="P:glucose metabolic process"/>
    <property type="evidence" value="ECO:0007669"/>
    <property type="project" value="TreeGrafter"/>
</dbReference>
<keyword evidence="7 12" id="KW-0067">ATP-binding</keyword>
<dbReference type="PANTHER" id="PTHR19443:SF16">
    <property type="entry name" value="HEXOKINASE TYPE 1-RELATED"/>
    <property type="match status" value="1"/>
</dbReference>
<dbReference type="Gene3D" id="1.10.287.1250">
    <property type="match status" value="1"/>
</dbReference>
<dbReference type="GO" id="GO:0006096">
    <property type="term" value="P:glycolytic process"/>
    <property type="evidence" value="ECO:0007669"/>
    <property type="project" value="UniProtKB-KW"/>
</dbReference>
<dbReference type="GO" id="GO:0019158">
    <property type="term" value="F:mannokinase activity"/>
    <property type="evidence" value="ECO:0007669"/>
    <property type="project" value="TreeGrafter"/>
</dbReference>
<evidence type="ECO:0000259" key="14">
    <source>
        <dbReference type="Pfam" id="PF03727"/>
    </source>
</evidence>
<dbReference type="GO" id="GO:0005536">
    <property type="term" value="F:D-glucose binding"/>
    <property type="evidence" value="ECO:0007669"/>
    <property type="project" value="InterPro"/>
</dbReference>
<keyword evidence="5 12" id="KW-0547">Nucleotide-binding</keyword>
<comment type="similarity">
    <text evidence="3 12">Belongs to the hexokinase family.</text>
</comment>
<organism evidence="15 16">
    <name type="scientific">Apiospora kogelbergensis</name>
    <dbReference type="NCBI Taxonomy" id="1337665"/>
    <lineage>
        <taxon>Eukaryota</taxon>
        <taxon>Fungi</taxon>
        <taxon>Dikarya</taxon>
        <taxon>Ascomycota</taxon>
        <taxon>Pezizomycotina</taxon>
        <taxon>Sordariomycetes</taxon>
        <taxon>Xylariomycetidae</taxon>
        <taxon>Amphisphaeriales</taxon>
        <taxon>Apiosporaceae</taxon>
        <taxon>Apiospora</taxon>
    </lineage>
</organism>